<organism evidence="2 3">
    <name type="scientific">Rhizobium oryzicola</name>
    <dbReference type="NCBI Taxonomy" id="1232668"/>
    <lineage>
        <taxon>Bacteria</taxon>
        <taxon>Pseudomonadati</taxon>
        <taxon>Pseudomonadota</taxon>
        <taxon>Alphaproteobacteria</taxon>
        <taxon>Hyphomicrobiales</taxon>
        <taxon>Rhizobiaceae</taxon>
        <taxon>Rhizobium/Agrobacterium group</taxon>
        <taxon>Rhizobium</taxon>
    </lineage>
</organism>
<dbReference type="Pfam" id="PF08885">
    <property type="entry name" value="GSCFA"/>
    <property type="match status" value="1"/>
</dbReference>
<gene>
    <name evidence="2" type="ORF">Q2T52_02845</name>
</gene>
<dbReference type="EC" id="3.1.-.-" evidence="2"/>
<keyword evidence="2" id="KW-0378">Hydrolase</keyword>
<dbReference type="EMBL" id="JAUKWQ010000001">
    <property type="protein sequence ID" value="MDO1581022.1"/>
    <property type="molecule type" value="Genomic_DNA"/>
</dbReference>
<evidence type="ECO:0000259" key="1">
    <source>
        <dbReference type="Pfam" id="PF08885"/>
    </source>
</evidence>
<evidence type="ECO:0000313" key="3">
    <source>
        <dbReference type="Proteomes" id="UP001169006"/>
    </source>
</evidence>
<accession>A0ABT8SRH0</accession>
<sequence length="360" mass="40477">MVTNRDAPPHPYQDLPDRQVWRKAVADTHPLQLDGIYRRKFDVSPEARISTAGSCFAQHIAKALKRNGFNFQDFEPAPSLFPAHRMPAYNYGVYSARYCNIYTARQMLQTFERAMGLFKPTEEIWEKDGGVADPFRPLVEPEPFESVEELMHARRAHLASVQAMFYNTDIFIFTLGLTEAWISKRDGAVFPLCPGTVAGQFREEEHAFRNFTHAEILQDMLSLIRHLRAINGQMRFILTVSPVPLTATKTGQHVLAATTYSKSVLRGVAGELAAELDFVDYFPSYEIITAPSMRGMFYDNNLRTVNSSGVDYVMSHFLAEHAPGAVKHENGIAARSKKDLTGDLEGVCEEMMQAQGLGYA</sequence>
<reference evidence="2" key="1">
    <citation type="journal article" date="2015" name="Int. J. Syst. Evol. Microbiol.">
        <title>Rhizobium oryzicola sp. nov., potential plant-growth-promoting endophytic bacteria isolated from rice roots.</title>
        <authorList>
            <person name="Zhang X.X."/>
            <person name="Gao J.S."/>
            <person name="Cao Y.H."/>
            <person name="Sheirdil R.A."/>
            <person name="Wang X.C."/>
            <person name="Zhang L."/>
        </authorList>
    </citation>
    <scope>NUCLEOTIDE SEQUENCE</scope>
    <source>
        <strain evidence="2">05753</strain>
    </source>
</reference>
<keyword evidence="3" id="KW-1185">Reference proteome</keyword>
<evidence type="ECO:0000313" key="2">
    <source>
        <dbReference type="EMBL" id="MDO1581022.1"/>
    </source>
</evidence>
<dbReference type="GO" id="GO:0016787">
    <property type="term" value="F:hydrolase activity"/>
    <property type="evidence" value="ECO:0007669"/>
    <property type="project" value="UniProtKB-KW"/>
</dbReference>
<reference evidence="2" key="2">
    <citation type="submission" date="2023-07" db="EMBL/GenBank/DDBJ databases">
        <authorList>
            <person name="Sun H."/>
        </authorList>
    </citation>
    <scope>NUCLEOTIDE SEQUENCE</scope>
    <source>
        <strain evidence="2">05753</strain>
    </source>
</reference>
<feature type="domain" description="GSCFA" evidence="1">
    <location>
        <begin position="48"/>
        <end position="317"/>
    </location>
</feature>
<name>A0ABT8SRH0_9HYPH</name>
<dbReference type="RefSeq" id="WP_302075159.1">
    <property type="nucleotide sequence ID" value="NZ_JAUKWQ010000001.1"/>
</dbReference>
<proteinExistence type="predicted"/>
<dbReference type="Proteomes" id="UP001169006">
    <property type="component" value="Unassembled WGS sequence"/>
</dbReference>
<dbReference type="InterPro" id="IPR014982">
    <property type="entry name" value="GSCFA"/>
</dbReference>
<comment type="caution">
    <text evidence="2">The sequence shown here is derived from an EMBL/GenBank/DDBJ whole genome shotgun (WGS) entry which is preliminary data.</text>
</comment>
<protein>
    <submittedName>
        <fullName evidence="2">GSCFA domain-containing protein</fullName>
        <ecNumber evidence="2">3.1.-.-</ecNumber>
    </submittedName>
</protein>